<dbReference type="RefSeq" id="WP_065546931.1">
    <property type="nucleotide sequence ID" value="NZ_CP016416.1"/>
</dbReference>
<evidence type="ECO:0008006" key="3">
    <source>
        <dbReference type="Google" id="ProtNLM"/>
    </source>
</evidence>
<dbReference type="SUPFAM" id="SSF54857">
    <property type="entry name" value="DNA damage-inducible protein DinI"/>
    <property type="match status" value="1"/>
</dbReference>
<dbReference type="Gene3D" id="3.30.910.10">
    <property type="entry name" value="DinI-like"/>
    <property type="match status" value="1"/>
</dbReference>
<reference evidence="1 2" key="1">
    <citation type="submission" date="2016-07" db="EMBL/GenBank/DDBJ databases">
        <title>Genome sequencing of Vibrio scophthalmi strain VS-05, an isolated from Paralichthys olivaceus.</title>
        <authorList>
            <person name="Han H.-J."/>
        </authorList>
    </citation>
    <scope>NUCLEOTIDE SEQUENCE [LARGE SCALE GENOMIC DNA]</scope>
    <source>
        <strain evidence="1 2">VS-05</strain>
        <plasmid evidence="2">pvs127</plasmid>
    </source>
</reference>
<evidence type="ECO:0000313" key="1">
    <source>
        <dbReference type="EMBL" id="ANU39468.1"/>
    </source>
</evidence>
<sequence>MRVEMMVDEKVLPKQGCTKIAAEMEKRLLPLYPDVRIRVRKGSNNQLDIYTKIKDDKKSIHKIIENMFNEADEWLTNEST</sequence>
<keyword evidence="2" id="KW-1185">Reference proteome</keyword>
<proteinExistence type="predicted"/>
<name>A0A1C7FI59_9VIBR</name>
<gene>
    <name evidence="1" type="ORF">VSVS05_04433</name>
</gene>
<accession>A0A1C7FI59</accession>
<dbReference type="Proteomes" id="UP000092528">
    <property type="component" value="Plasmid pVS127"/>
</dbReference>
<dbReference type="InterPro" id="IPR036687">
    <property type="entry name" value="DinI-like_sf"/>
</dbReference>
<evidence type="ECO:0000313" key="2">
    <source>
        <dbReference type="Proteomes" id="UP000092528"/>
    </source>
</evidence>
<dbReference type="InterPro" id="IPR010391">
    <property type="entry name" value="DNA_damage-inducible_DinI-like"/>
</dbReference>
<keyword evidence="1" id="KW-0614">Plasmid</keyword>
<dbReference type="PATRIC" id="fig|45658.7.peg.4421"/>
<dbReference type="AlphaFoldDB" id="A0A1C7FI59"/>
<dbReference type="Pfam" id="PF06183">
    <property type="entry name" value="DinI"/>
    <property type="match status" value="1"/>
</dbReference>
<dbReference type="PANTHER" id="PTHR36572">
    <property type="entry name" value="DNA DAMAGE-INDUCIBLE PROTEIN I-RELATED"/>
    <property type="match status" value="1"/>
</dbReference>
<geneLocation type="plasmid" evidence="2">
    <name>pvs127</name>
</geneLocation>
<organism evidence="1 2">
    <name type="scientific">Vibrio scophthalmi</name>
    <dbReference type="NCBI Taxonomy" id="45658"/>
    <lineage>
        <taxon>Bacteria</taxon>
        <taxon>Pseudomonadati</taxon>
        <taxon>Pseudomonadota</taxon>
        <taxon>Gammaproteobacteria</taxon>
        <taxon>Vibrionales</taxon>
        <taxon>Vibrionaceae</taxon>
        <taxon>Vibrio</taxon>
    </lineage>
</organism>
<dbReference type="EMBL" id="CP016416">
    <property type="protein sequence ID" value="ANU39468.1"/>
    <property type="molecule type" value="Genomic_DNA"/>
</dbReference>
<dbReference type="PANTHER" id="PTHR36572:SF2">
    <property type="entry name" value="DNA DAMAGE-INDUCIBLE PROTEIN I"/>
    <property type="match status" value="1"/>
</dbReference>
<dbReference type="GO" id="GO:0009432">
    <property type="term" value="P:SOS response"/>
    <property type="evidence" value="ECO:0007669"/>
    <property type="project" value="TreeGrafter"/>
</dbReference>
<protein>
    <recommendedName>
        <fullName evidence="3">DNA-damage-inducible protein I</fullName>
    </recommendedName>
</protein>